<organism evidence="2 3">
    <name type="scientific">Ancylomarina subtilis</name>
    <dbReference type="NCBI Taxonomy" id="1639035"/>
    <lineage>
        <taxon>Bacteria</taxon>
        <taxon>Pseudomonadati</taxon>
        <taxon>Bacteroidota</taxon>
        <taxon>Bacteroidia</taxon>
        <taxon>Marinilabiliales</taxon>
        <taxon>Marinifilaceae</taxon>
        <taxon>Ancylomarina</taxon>
    </lineage>
</organism>
<gene>
    <name evidence="2" type="ORF">EV201_3362</name>
</gene>
<reference evidence="2 3" key="1">
    <citation type="submission" date="2019-02" db="EMBL/GenBank/DDBJ databases">
        <title>Genomic Encyclopedia of Type Strains, Phase IV (KMG-IV): sequencing the most valuable type-strain genomes for metagenomic binning, comparative biology and taxonomic classification.</title>
        <authorList>
            <person name="Goeker M."/>
        </authorList>
    </citation>
    <scope>NUCLEOTIDE SEQUENCE [LARGE SCALE GENOMIC DNA]</scope>
    <source>
        <strain evidence="2 3">DSM 28825</strain>
    </source>
</reference>
<feature type="transmembrane region" description="Helical" evidence="1">
    <location>
        <begin position="121"/>
        <end position="140"/>
    </location>
</feature>
<keyword evidence="3" id="KW-1185">Reference proteome</keyword>
<name>A0A4Q7V8Q4_9BACT</name>
<comment type="caution">
    <text evidence="2">The sequence shown here is derived from an EMBL/GenBank/DDBJ whole genome shotgun (WGS) entry which is preliminary data.</text>
</comment>
<accession>A0A4Q7V8Q4</accession>
<feature type="transmembrane region" description="Helical" evidence="1">
    <location>
        <begin position="152"/>
        <end position="169"/>
    </location>
</feature>
<dbReference type="Proteomes" id="UP000293562">
    <property type="component" value="Unassembled WGS sequence"/>
</dbReference>
<keyword evidence="1" id="KW-0472">Membrane</keyword>
<dbReference type="EMBL" id="SHKN01000008">
    <property type="protein sequence ID" value="RZT91032.1"/>
    <property type="molecule type" value="Genomic_DNA"/>
</dbReference>
<keyword evidence="1" id="KW-1133">Transmembrane helix</keyword>
<dbReference type="OrthoDB" id="1434147at2"/>
<protein>
    <submittedName>
        <fullName evidence="2">Uncharacterized protein</fullName>
    </submittedName>
</protein>
<evidence type="ECO:0000256" key="1">
    <source>
        <dbReference type="SAM" id="Phobius"/>
    </source>
</evidence>
<evidence type="ECO:0000313" key="3">
    <source>
        <dbReference type="Proteomes" id="UP000293562"/>
    </source>
</evidence>
<dbReference type="RefSeq" id="WP_130308702.1">
    <property type="nucleotide sequence ID" value="NZ_SHKN01000008.1"/>
</dbReference>
<evidence type="ECO:0000313" key="2">
    <source>
        <dbReference type="EMBL" id="RZT91032.1"/>
    </source>
</evidence>
<sequence length="272" mass="32152">MEELGKKIPTISAFLLTAGFVNSYSYYTHFQINIFTYLTTGELILSFLPVIIPIFIAIVFILYHAFREGDKFENNIKNNTFLENKDLTFWGPFKDLLKLMKSKFRTSENKWKLLYHYVSQILARILLLTIFLGLTSYFVYSFIKRQGFPSEEPIPFFILSAIWLIIIAFKMQKYFQKRVPDISDFMTQSVVVIGFLSIIFLFNSFRAFSILENKPSYEIEIIQKNLKMKSDSNIVYIGKTKEYIFLRNLEEEKNLIIDNRNTEMIFLKPIEK</sequence>
<dbReference type="AlphaFoldDB" id="A0A4Q7V8Q4"/>
<feature type="transmembrane region" description="Helical" evidence="1">
    <location>
        <begin position="190"/>
        <end position="211"/>
    </location>
</feature>
<keyword evidence="1" id="KW-0812">Transmembrane</keyword>
<proteinExistence type="predicted"/>
<feature type="transmembrane region" description="Helical" evidence="1">
    <location>
        <begin position="47"/>
        <end position="66"/>
    </location>
</feature>